<organism evidence="3 4">
    <name type="scientific">Basidiobolus ranarum</name>
    <dbReference type="NCBI Taxonomy" id="34480"/>
    <lineage>
        <taxon>Eukaryota</taxon>
        <taxon>Fungi</taxon>
        <taxon>Fungi incertae sedis</taxon>
        <taxon>Zoopagomycota</taxon>
        <taxon>Entomophthoromycotina</taxon>
        <taxon>Basidiobolomycetes</taxon>
        <taxon>Basidiobolales</taxon>
        <taxon>Basidiobolaceae</taxon>
        <taxon>Basidiobolus</taxon>
    </lineage>
</organism>
<dbReference type="Proteomes" id="UP001479436">
    <property type="component" value="Unassembled WGS sequence"/>
</dbReference>
<proteinExistence type="predicted"/>
<comment type="caution">
    <text evidence="3">The sequence shown here is derived from an EMBL/GenBank/DDBJ whole genome shotgun (WGS) entry which is preliminary data.</text>
</comment>
<keyword evidence="4" id="KW-1185">Reference proteome</keyword>
<evidence type="ECO:0000256" key="2">
    <source>
        <dbReference type="SAM" id="SignalP"/>
    </source>
</evidence>
<dbReference type="EMBL" id="JASJQH010007016">
    <property type="protein sequence ID" value="KAK9720395.1"/>
    <property type="molecule type" value="Genomic_DNA"/>
</dbReference>
<keyword evidence="2" id="KW-0732">Signal</keyword>
<protein>
    <submittedName>
        <fullName evidence="3">Uncharacterized protein</fullName>
    </submittedName>
</protein>
<gene>
    <name evidence="3" type="ORF">K7432_004193</name>
</gene>
<accession>A0ABR2W4Z8</accession>
<evidence type="ECO:0000313" key="3">
    <source>
        <dbReference type="EMBL" id="KAK9720395.1"/>
    </source>
</evidence>
<reference evidence="3 4" key="1">
    <citation type="submission" date="2023-04" db="EMBL/GenBank/DDBJ databases">
        <title>Genome of Basidiobolus ranarum AG-B5.</title>
        <authorList>
            <person name="Stajich J.E."/>
            <person name="Carter-House D."/>
            <person name="Gryganskyi A."/>
        </authorList>
    </citation>
    <scope>NUCLEOTIDE SEQUENCE [LARGE SCALE GENOMIC DNA]</scope>
    <source>
        <strain evidence="3 4">AG-B5</strain>
    </source>
</reference>
<feature type="compositionally biased region" description="Basic residues" evidence="1">
    <location>
        <begin position="213"/>
        <end position="227"/>
    </location>
</feature>
<evidence type="ECO:0000313" key="4">
    <source>
        <dbReference type="Proteomes" id="UP001479436"/>
    </source>
</evidence>
<feature type="region of interest" description="Disordered" evidence="1">
    <location>
        <begin position="213"/>
        <end position="244"/>
    </location>
</feature>
<name>A0ABR2W4Z8_9FUNG</name>
<sequence length="244" mass="27174">MKNSLFLAIASIALISSSFVEAGVYKSGATKHSNHRISARVLPSNHRSKPIRGISFGYDLTATPEDVWDGYDDGATLWDEFGEDGNIGLDVVEYDGISDGFLIPPAWSFNRYDPSRRAPYDPLAPIRSVRPVHPPNFHNAPIVIPVPQRHGVPPRYATKVESVNMKGTPSKVEVNRPVLRVATPAHPYKKPWMSFTTDSERYRIVNEDSYGSKKKLIGPMGRVKRPIPGRVGTYNTKPKADYDD</sequence>
<feature type="signal peptide" evidence="2">
    <location>
        <begin position="1"/>
        <end position="22"/>
    </location>
</feature>
<evidence type="ECO:0000256" key="1">
    <source>
        <dbReference type="SAM" id="MobiDB-lite"/>
    </source>
</evidence>
<feature type="chain" id="PRO_5046302463" evidence="2">
    <location>
        <begin position="23"/>
        <end position="244"/>
    </location>
</feature>